<dbReference type="EMBL" id="JAIKTU010000005">
    <property type="protein sequence ID" value="MBY0755307.1"/>
    <property type="molecule type" value="Genomic_DNA"/>
</dbReference>
<evidence type="ECO:0000259" key="1">
    <source>
        <dbReference type="Pfam" id="PF03551"/>
    </source>
</evidence>
<dbReference type="InterPro" id="IPR052509">
    <property type="entry name" value="Metal_resp_DNA-bind_regulator"/>
</dbReference>
<dbReference type="InterPro" id="IPR036390">
    <property type="entry name" value="WH_DNA-bd_sf"/>
</dbReference>
<dbReference type="Proteomes" id="UP001299068">
    <property type="component" value="Unassembled WGS sequence"/>
</dbReference>
<dbReference type="InterPro" id="IPR036388">
    <property type="entry name" value="WH-like_DNA-bd_sf"/>
</dbReference>
<dbReference type="InterPro" id="IPR005149">
    <property type="entry name" value="Tscrpt_reg_PadR_N"/>
</dbReference>
<accession>A0ABS7KXC5</accession>
<organism evidence="2 3">
    <name type="scientific">Clostridium sardiniense</name>
    <name type="common">Clostridium absonum</name>
    <dbReference type="NCBI Taxonomy" id="29369"/>
    <lineage>
        <taxon>Bacteria</taxon>
        <taxon>Bacillati</taxon>
        <taxon>Bacillota</taxon>
        <taxon>Clostridia</taxon>
        <taxon>Eubacteriales</taxon>
        <taxon>Clostridiaceae</taxon>
        <taxon>Clostridium</taxon>
    </lineage>
</organism>
<dbReference type="Pfam" id="PF03551">
    <property type="entry name" value="PadR"/>
    <property type="match status" value="1"/>
</dbReference>
<name>A0ABS7KXC5_CLOSR</name>
<keyword evidence="3" id="KW-1185">Reference proteome</keyword>
<dbReference type="SUPFAM" id="SSF46785">
    <property type="entry name" value="Winged helix' DNA-binding domain"/>
    <property type="match status" value="1"/>
</dbReference>
<gene>
    <name evidence="2" type="ORF">K5V21_07540</name>
</gene>
<dbReference type="Gene3D" id="1.10.10.10">
    <property type="entry name" value="Winged helix-like DNA-binding domain superfamily/Winged helix DNA-binding domain"/>
    <property type="match status" value="1"/>
</dbReference>
<reference evidence="2 3" key="1">
    <citation type="journal article" date="2021" name="Cell Host Microbe">
        <title>in vivo commensal control of Clostridioides difficile virulence.</title>
        <authorList>
            <person name="Girinathan B.P."/>
            <person name="Dibenedetto N."/>
            <person name="Worley J.N."/>
            <person name="Peltier J."/>
            <person name="Arrieta-Ortiz M.L."/>
            <person name="Rupa Christinal Immanuel S."/>
            <person name="Lavin R."/>
            <person name="Delaney M.L."/>
            <person name="Cummins C."/>
            <person name="Hoffmann M."/>
            <person name="Luo Y."/>
            <person name="Gonzalez-Escalona N."/>
            <person name="Allard M."/>
            <person name="Onderdonk A.B."/>
            <person name="Gerber G.K."/>
            <person name="Sonenshein A.L."/>
            <person name="Baliga N."/>
            <person name="Dupuy B."/>
            <person name="Bry L."/>
        </authorList>
    </citation>
    <scope>NUCLEOTIDE SEQUENCE [LARGE SCALE GENOMIC DNA]</scope>
    <source>
        <strain evidence="2 3">DSM 599</strain>
    </source>
</reference>
<protein>
    <submittedName>
        <fullName evidence="2">PadR family transcriptional regulator</fullName>
    </submittedName>
</protein>
<dbReference type="PANTHER" id="PTHR33169:SF13">
    <property type="entry name" value="PADR-FAMILY TRANSCRIPTIONAL REGULATOR"/>
    <property type="match status" value="1"/>
</dbReference>
<dbReference type="RefSeq" id="WP_221860479.1">
    <property type="nucleotide sequence ID" value="NZ_JAIKTU010000005.1"/>
</dbReference>
<proteinExistence type="predicted"/>
<comment type="caution">
    <text evidence="2">The sequence shown here is derived from an EMBL/GenBank/DDBJ whole genome shotgun (WGS) entry which is preliminary data.</text>
</comment>
<evidence type="ECO:0000313" key="3">
    <source>
        <dbReference type="Proteomes" id="UP001299068"/>
    </source>
</evidence>
<evidence type="ECO:0000313" key="2">
    <source>
        <dbReference type="EMBL" id="MBY0755307.1"/>
    </source>
</evidence>
<sequence>MARKKALEEDILTDSTYYILLTLVRPMHGYGIMQEIKELSNNKIDIGPASLYTILKKLQDGELIKLLDDNGDRRKTYILTDKGKELIKKDIERRRLMVSYGEKALKILEG</sequence>
<dbReference type="PANTHER" id="PTHR33169">
    <property type="entry name" value="PADR-FAMILY TRANSCRIPTIONAL REGULATOR"/>
    <property type="match status" value="1"/>
</dbReference>
<feature type="domain" description="Transcription regulator PadR N-terminal" evidence="1">
    <location>
        <begin position="25"/>
        <end position="88"/>
    </location>
</feature>